<evidence type="ECO:0000256" key="1">
    <source>
        <dbReference type="ARBA" id="ARBA00006814"/>
    </source>
</evidence>
<evidence type="ECO:0000256" key="3">
    <source>
        <dbReference type="ARBA" id="ARBA00022670"/>
    </source>
</evidence>
<sequence length="201" mass="21646">MSAPMAAEEGPSYDTLVLGIGNLLWADEGFGVRVVEEIHRRYAMAAGVMVLDGGTQGLYLEPWVRRARNLLVFDAIDWGDDPGTLRVVRGDEVPRFMGCRKMSLHQTGFQDVLAAAALMGGGPSDMVLVGIQAVELDDWGGSLRPQVRARMDEAIALGLAELERWGRPATERDRPLDRLTGLVGNGFDIDSYEAGGASTGG</sequence>
<dbReference type="AlphaFoldDB" id="A0A286H0J6"/>
<dbReference type="RefSeq" id="WP_097281593.1">
    <property type="nucleotide sequence ID" value="NZ_OCNJ01000017.1"/>
</dbReference>
<evidence type="ECO:0000256" key="6">
    <source>
        <dbReference type="ARBA" id="ARBA00022801"/>
    </source>
</evidence>
<keyword evidence="3" id="KW-0645">Protease</keyword>
<evidence type="ECO:0000256" key="9">
    <source>
        <dbReference type="PIRSR" id="PIRSR604419-1"/>
    </source>
</evidence>
<comment type="function">
    <text evidence="7">Not known. Could be involved in the processing of hydrogenase.</text>
</comment>
<dbReference type="GO" id="GO:0004190">
    <property type="term" value="F:aspartic-type endopeptidase activity"/>
    <property type="evidence" value="ECO:0007669"/>
    <property type="project" value="UniProtKB-KW"/>
</dbReference>
<evidence type="ECO:0000256" key="5">
    <source>
        <dbReference type="ARBA" id="ARBA00022750"/>
    </source>
</evidence>
<keyword evidence="6" id="KW-0378">Hydrolase</keyword>
<feature type="binding site" evidence="9">
    <location>
        <position position="28"/>
    </location>
    <ligand>
        <name>Ni(2+)</name>
        <dbReference type="ChEBI" id="CHEBI:49786"/>
    </ligand>
</feature>
<reference evidence="10 11" key="1">
    <citation type="submission" date="2017-09" db="EMBL/GenBank/DDBJ databases">
        <authorList>
            <person name="Ehlers B."/>
            <person name="Leendertz F.H."/>
        </authorList>
    </citation>
    <scope>NUCLEOTIDE SEQUENCE [LARGE SCALE GENOMIC DNA]</scope>
    <source>
        <strain evidence="10 11">USBA 140</strain>
    </source>
</reference>
<evidence type="ECO:0000256" key="2">
    <source>
        <dbReference type="ARBA" id="ARBA00022596"/>
    </source>
</evidence>
<keyword evidence="5" id="KW-0064">Aspartyl protease</keyword>
<evidence type="ECO:0000256" key="7">
    <source>
        <dbReference type="ARBA" id="ARBA00058324"/>
    </source>
</evidence>
<evidence type="ECO:0000256" key="8">
    <source>
        <dbReference type="ARBA" id="ARBA00067626"/>
    </source>
</evidence>
<name>A0A286H0J6_9PROT</name>
<dbReference type="GO" id="GO:0008047">
    <property type="term" value="F:enzyme activator activity"/>
    <property type="evidence" value="ECO:0007669"/>
    <property type="project" value="InterPro"/>
</dbReference>
<dbReference type="Pfam" id="PF01750">
    <property type="entry name" value="HycI"/>
    <property type="match status" value="1"/>
</dbReference>
<protein>
    <recommendedName>
        <fullName evidence="8">Hydrogenase expression/formation protein HupD</fullName>
    </recommendedName>
</protein>
<evidence type="ECO:0000313" key="11">
    <source>
        <dbReference type="Proteomes" id="UP000219621"/>
    </source>
</evidence>
<dbReference type="GO" id="GO:0046872">
    <property type="term" value="F:metal ion binding"/>
    <property type="evidence" value="ECO:0007669"/>
    <property type="project" value="UniProtKB-KW"/>
</dbReference>
<dbReference type="InterPro" id="IPR004419">
    <property type="entry name" value="Pept_A31_hyd_express"/>
</dbReference>
<dbReference type="FunFam" id="3.40.50.1450:FF:000002">
    <property type="entry name" value="Hydrogenase 1 maturation protease"/>
    <property type="match status" value="1"/>
</dbReference>
<evidence type="ECO:0000313" key="10">
    <source>
        <dbReference type="EMBL" id="SOE01303.1"/>
    </source>
</evidence>
<feature type="binding site" evidence="9">
    <location>
        <position position="105"/>
    </location>
    <ligand>
        <name>Ni(2+)</name>
        <dbReference type="ChEBI" id="CHEBI:49786"/>
    </ligand>
</feature>
<proteinExistence type="inferred from homology"/>
<keyword evidence="11" id="KW-1185">Reference proteome</keyword>
<dbReference type="InterPro" id="IPR023430">
    <property type="entry name" value="Pept_HybD-like_dom_sf"/>
</dbReference>
<dbReference type="SUPFAM" id="SSF53163">
    <property type="entry name" value="HybD-like"/>
    <property type="match status" value="1"/>
</dbReference>
<dbReference type="OrthoDB" id="9792731at2"/>
<dbReference type="NCBIfam" id="TIGR00072">
    <property type="entry name" value="hydrog_prot"/>
    <property type="match status" value="1"/>
</dbReference>
<dbReference type="PRINTS" id="PR00446">
    <property type="entry name" value="HYDRGNUPTAKE"/>
</dbReference>
<dbReference type="Proteomes" id="UP000219621">
    <property type="component" value="Unassembled WGS sequence"/>
</dbReference>
<dbReference type="InterPro" id="IPR000671">
    <property type="entry name" value="Peptidase_A31"/>
</dbReference>
<accession>A0A286H0J6</accession>
<feature type="binding site" evidence="9">
    <location>
        <position position="74"/>
    </location>
    <ligand>
        <name>Ni(2+)</name>
        <dbReference type="ChEBI" id="CHEBI:49786"/>
    </ligand>
</feature>
<dbReference type="GO" id="GO:0016485">
    <property type="term" value="P:protein processing"/>
    <property type="evidence" value="ECO:0007669"/>
    <property type="project" value="InterPro"/>
</dbReference>
<evidence type="ECO:0000256" key="4">
    <source>
        <dbReference type="ARBA" id="ARBA00022723"/>
    </source>
</evidence>
<dbReference type="Gene3D" id="3.40.50.1450">
    <property type="entry name" value="HybD-like"/>
    <property type="match status" value="1"/>
</dbReference>
<gene>
    <name evidence="10" type="ORF">SAMN05421508_11748</name>
</gene>
<keyword evidence="2 9" id="KW-0533">Nickel</keyword>
<dbReference type="CDD" id="cd06062">
    <property type="entry name" value="H2MP_MemB-H2up"/>
    <property type="match status" value="1"/>
</dbReference>
<dbReference type="NCBIfam" id="TIGR00140">
    <property type="entry name" value="hupD"/>
    <property type="match status" value="1"/>
</dbReference>
<dbReference type="PANTHER" id="PTHR30302:SF1">
    <property type="entry name" value="HYDROGENASE 2 MATURATION PROTEASE"/>
    <property type="match status" value="1"/>
</dbReference>
<comment type="similarity">
    <text evidence="1">Belongs to the peptidase A31 family.</text>
</comment>
<dbReference type="PANTHER" id="PTHR30302">
    <property type="entry name" value="HYDROGENASE 1 MATURATION PROTEASE"/>
    <property type="match status" value="1"/>
</dbReference>
<organism evidence="10 11">
    <name type="scientific">Caenispirillum bisanense</name>
    <dbReference type="NCBI Taxonomy" id="414052"/>
    <lineage>
        <taxon>Bacteria</taxon>
        <taxon>Pseudomonadati</taxon>
        <taxon>Pseudomonadota</taxon>
        <taxon>Alphaproteobacteria</taxon>
        <taxon>Rhodospirillales</taxon>
        <taxon>Novispirillaceae</taxon>
        <taxon>Caenispirillum</taxon>
    </lineage>
</organism>
<dbReference type="EMBL" id="OCNJ01000017">
    <property type="protein sequence ID" value="SOE01303.1"/>
    <property type="molecule type" value="Genomic_DNA"/>
</dbReference>
<keyword evidence="4 9" id="KW-0479">Metal-binding</keyword>